<dbReference type="InterPro" id="IPR016140">
    <property type="entry name" value="Bifunc_inhib/LTP/seed_store"/>
</dbReference>
<dbReference type="InterPro" id="IPR043325">
    <property type="entry name" value="LTSS"/>
</dbReference>
<evidence type="ECO:0000313" key="13">
    <source>
        <dbReference type="Proteomes" id="UP000295252"/>
    </source>
</evidence>
<evidence type="ECO:0000313" key="12">
    <source>
        <dbReference type="EMBL" id="CDP03376.1"/>
    </source>
</evidence>
<dbReference type="GO" id="GO:0005886">
    <property type="term" value="C:plasma membrane"/>
    <property type="evidence" value="ECO:0007669"/>
    <property type="project" value="UniProtKB-SubCell"/>
</dbReference>
<feature type="region of interest" description="Disordered" evidence="9">
    <location>
        <begin position="129"/>
        <end position="176"/>
    </location>
</feature>
<dbReference type="EMBL" id="HG739093">
    <property type="protein sequence ID" value="CDP03376.1"/>
    <property type="molecule type" value="Genomic_DNA"/>
</dbReference>
<dbReference type="InterPro" id="IPR036312">
    <property type="entry name" value="Bifun_inhib/LTP/seed_sf"/>
</dbReference>
<dbReference type="Pfam" id="PF14368">
    <property type="entry name" value="LTP_2"/>
    <property type="match status" value="1"/>
</dbReference>
<sequence length="202" mass="20618">MERMKSKLSMICICIATVAIVAVATIQEDEKDCADQLTNLAACIPYVSGDEKIPTPECCEDTKKVKSAKPKCLCVLIKESTDPSMGLPINTTLALKMPSACKIDAKVSDCPSILNLAPDSPDAKIFEAASKDSSTSSSTTNSPPASASTSSSSSGSSTSPSSSRSSSSSATKPTTSSSIAGAKLCQSSLVIAGSAVIALLLL</sequence>
<dbReference type="SMART" id="SM00499">
    <property type="entry name" value="AAI"/>
    <property type="match status" value="1"/>
</dbReference>
<dbReference type="PhylomeDB" id="A0A068U4E4"/>
<evidence type="ECO:0000256" key="10">
    <source>
        <dbReference type="SAM" id="SignalP"/>
    </source>
</evidence>
<protein>
    <recommendedName>
        <fullName evidence="11">Bifunctional inhibitor/plant lipid transfer protein/seed storage helical domain-containing protein</fullName>
    </recommendedName>
</protein>
<comment type="subcellular location">
    <subcellularLocation>
        <location evidence="1">Cell membrane</location>
        <topology evidence="1">Lipid-anchor</topology>
        <topology evidence="1">GPI-anchor</topology>
    </subcellularLocation>
</comment>
<feature type="domain" description="Bifunctional inhibitor/plant lipid transfer protein/seed storage helical" evidence="11">
    <location>
        <begin position="33"/>
        <end position="110"/>
    </location>
</feature>
<keyword evidence="4" id="KW-0336">GPI-anchor</keyword>
<dbReference type="STRING" id="49390.A0A068U4E4"/>
<evidence type="ECO:0000256" key="1">
    <source>
        <dbReference type="ARBA" id="ARBA00004609"/>
    </source>
</evidence>
<proteinExistence type="inferred from homology"/>
<evidence type="ECO:0000259" key="11">
    <source>
        <dbReference type="SMART" id="SM00499"/>
    </source>
</evidence>
<dbReference type="Gene3D" id="1.10.110.10">
    <property type="entry name" value="Plant lipid-transfer and hydrophobic proteins"/>
    <property type="match status" value="1"/>
</dbReference>
<feature type="chain" id="PRO_5001657325" description="Bifunctional inhibitor/plant lipid transfer protein/seed storage helical domain-containing protein" evidence="10">
    <location>
        <begin position="25"/>
        <end position="202"/>
    </location>
</feature>
<dbReference type="Proteomes" id="UP000295252">
    <property type="component" value="Chromosome VIII"/>
</dbReference>
<feature type="compositionally biased region" description="Low complexity" evidence="9">
    <location>
        <begin position="131"/>
        <end position="176"/>
    </location>
</feature>
<keyword evidence="3" id="KW-1003">Cell membrane</keyword>
<gene>
    <name evidence="12" type="ORF">GSCOC_T00041935001</name>
</gene>
<evidence type="ECO:0000256" key="9">
    <source>
        <dbReference type="SAM" id="MobiDB-lite"/>
    </source>
</evidence>
<dbReference type="CDD" id="cd00010">
    <property type="entry name" value="AAI_LTSS"/>
    <property type="match status" value="1"/>
</dbReference>
<dbReference type="PANTHER" id="PTHR33044">
    <property type="entry name" value="BIFUNCTIONAL INHIBITOR/LIPID-TRANSFER PROTEIN/SEED STORAGE 2S ALBUMIN SUPERFAMILY PROTEIN-RELATED"/>
    <property type="match status" value="1"/>
</dbReference>
<evidence type="ECO:0000256" key="2">
    <source>
        <dbReference type="ARBA" id="ARBA00009748"/>
    </source>
</evidence>
<accession>A0A068U4E4</accession>
<feature type="signal peptide" evidence="10">
    <location>
        <begin position="1"/>
        <end position="24"/>
    </location>
</feature>
<dbReference type="SUPFAM" id="SSF47699">
    <property type="entry name" value="Bifunctional inhibitor/lipid-transfer protein/seed storage 2S albumin"/>
    <property type="match status" value="1"/>
</dbReference>
<evidence type="ECO:0000256" key="5">
    <source>
        <dbReference type="ARBA" id="ARBA00022729"/>
    </source>
</evidence>
<keyword evidence="6" id="KW-1015">Disulfide bond</keyword>
<evidence type="ECO:0000256" key="8">
    <source>
        <dbReference type="ARBA" id="ARBA00023288"/>
    </source>
</evidence>
<keyword evidence="13" id="KW-1185">Reference proteome</keyword>
<keyword evidence="7" id="KW-0325">Glycoprotein</keyword>
<keyword evidence="5 10" id="KW-0732">Signal</keyword>
<evidence type="ECO:0000256" key="6">
    <source>
        <dbReference type="ARBA" id="ARBA00023157"/>
    </source>
</evidence>
<dbReference type="InParanoid" id="A0A068U4E4"/>
<keyword evidence="4" id="KW-0472">Membrane</keyword>
<comment type="similarity">
    <text evidence="2">Belongs to the plant LTP family.</text>
</comment>
<evidence type="ECO:0000256" key="4">
    <source>
        <dbReference type="ARBA" id="ARBA00022622"/>
    </source>
</evidence>
<keyword evidence="8" id="KW-0449">Lipoprotein</keyword>
<reference evidence="13" key="1">
    <citation type="journal article" date="2014" name="Science">
        <title>The coffee genome provides insight into the convergent evolution of caffeine biosynthesis.</title>
        <authorList>
            <person name="Denoeud F."/>
            <person name="Carretero-Paulet L."/>
            <person name="Dereeper A."/>
            <person name="Droc G."/>
            <person name="Guyot R."/>
            <person name="Pietrella M."/>
            <person name="Zheng C."/>
            <person name="Alberti A."/>
            <person name="Anthony F."/>
            <person name="Aprea G."/>
            <person name="Aury J.M."/>
            <person name="Bento P."/>
            <person name="Bernard M."/>
            <person name="Bocs S."/>
            <person name="Campa C."/>
            <person name="Cenci A."/>
            <person name="Combes M.C."/>
            <person name="Crouzillat D."/>
            <person name="Da Silva C."/>
            <person name="Daddiego L."/>
            <person name="De Bellis F."/>
            <person name="Dussert S."/>
            <person name="Garsmeur O."/>
            <person name="Gayraud T."/>
            <person name="Guignon V."/>
            <person name="Jahn K."/>
            <person name="Jamilloux V."/>
            <person name="Joet T."/>
            <person name="Labadie K."/>
            <person name="Lan T."/>
            <person name="Leclercq J."/>
            <person name="Lepelley M."/>
            <person name="Leroy T."/>
            <person name="Li L.T."/>
            <person name="Librado P."/>
            <person name="Lopez L."/>
            <person name="Munoz A."/>
            <person name="Noel B."/>
            <person name="Pallavicini A."/>
            <person name="Perrotta G."/>
            <person name="Poncet V."/>
            <person name="Pot D."/>
            <person name="Priyono X."/>
            <person name="Rigoreau M."/>
            <person name="Rouard M."/>
            <person name="Rozas J."/>
            <person name="Tranchant-Dubreuil C."/>
            <person name="VanBuren R."/>
            <person name="Zhang Q."/>
            <person name="Andrade A.C."/>
            <person name="Argout X."/>
            <person name="Bertrand B."/>
            <person name="de Kochko A."/>
            <person name="Graziosi G."/>
            <person name="Henry R.J."/>
            <person name="Jayarama X."/>
            <person name="Ming R."/>
            <person name="Nagai C."/>
            <person name="Rounsley S."/>
            <person name="Sankoff D."/>
            <person name="Giuliano G."/>
            <person name="Albert V.A."/>
            <person name="Wincker P."/>
            <person name="Lashermes P."/>
        </authorList>
    </citation>
    <scope>NUCLEOTIDE SEQUENCE [LARGE SCALE GENOMIC DNA]</scope>
    <source>
        <strain evidence="13">cv. DH200-94</strain>
    </source>
</reference>
<dbReference type="GO" id="GO:0098552">
    <property type="term" value="C:side of membrane"/>
    <property type="evidence" value="ECO:0007669"/>
    <property type="project" value="UniProtKB-KW"/>
</dbReference>
<evidence type="ECO:0000256" key="7">
    <source>
        <dbReference type="ARBA" id="ARBA00023180"/>
    </source>
</evidence>
<evidence type="ECO:0000256" key="3">
    <source>
        <dbReference type="ARBA" id="ARBA00022475"/>
    </source>
</evidence>
<name>A0A068U4E4_COFCA</name>
<dbReference type="Gramene" id="CDP03376">
    <property type="protein sequence ID" value="CDP03376"/>
    <property type="gene ID" value="GSCOC_T00041935001"/>
</dbReference>
<dbReference type="OrthoDB" id="779300at2759"/>
<dbReference type="AlphaFoldDB" id="A0A068U4E4"/>
<dbReference type="OMA" id="TDPSMGL"/>
<organism evidence="12 13">
    <name type="scientific">Coffea canephora</name>
    <name type="common">Robusta coffee</name>
    <dbReference type="NCBI Taxonomy" id="49390"/>
    <lineage>
        <taxon>Eukaryota</taxon>
        <taxon>Viridiplantae</taxon>
        <taxon>Streptophyta</taxon>
        <taxon>Embryophyta</taxon>
        <taxon>Tracheophyta</taxon>
        <taxon>Spermatophyta</taxon>
        <taxon>Magnoliopsida</taxon>
        <taxon>eudicotyledons</taxon>
        <taxon>Gunneridae</taxon>
        <taxon>Pentapetalae</taxon>
        <taxon>asterids</taxon>
        <taxon>lamiids</taxon>
        <taxon>Gentianales</taxon>
        <taxon>Rubiaceae</taxon>
        <taxon>Ixoroideae</taxon>
        <taxon>Gardenieae complex</taxon>
        <taxon>Bertiereae - Coffeeae clade</taxon>
        <taxon>Coffeeae</taxon>
        <taxon>Coffea</taxon>
    </lineage>
</organism>